<accession>A0A510E3J4</accession>
<dbReference type="GO" id="GO:0005886">
    <property type="term" value="C:plasma membrane"/>
    <property type="evidence" value="ECO:0007669"/>
    <property type="project" value="UniProtKB-SubCell"/>
</dbReference>
<dbReference type="Gene3D" id="1.10.3720.10">
    <property type="entry name" value="MetI-like"/>
    <property type="match status" value="2"/>
</dbReference>
<dbReference type="InterPro" id="IPR050901">
    <property type="entry name" value="BP-dep_ABC_trans_perm"/>
</dbReference>
<name>A0A510DVQ7_9CREN</name>
<dbReference type="KEGG" id="step:IC006_1612"/>
<reference evidence="14" key="1">
    <citation type="submission" date="2018-09" db="EMBL/GenBank/DDBJ databases">
        <title>Complete Genome Sequencing of Sulfolobus sp. JCM 16834.</title>
        <authorList>
            <person name="Kato S."/>
            <person name="Itoh T."/>
            <person name="Ohkuma M."/>
        </authorList>
    </citation>
    <scope>NUCLEOTIDE SEQUENCE [LARGE SCALE GENOMIC DNA]</scope>
    <source>
        <strain evidence="14">IC-007</strain>
    </source>
</reference>
<feature type="transmembrane region" description="Helical" evidence="9">
    <location>
        <begin position="282"/>
        <end position="303"/>
    </location>
</feature>
<feature type="transmembrane region" description="Helical" evidence="9">
    <location>
        <begin position="407"/>
        <end position="427"/>
    </location>
</feature>
<dbReference type="Proteomes" id="UP000325030">
    <property type="component" value="Chromosome"/>
</dbReference>
<evidence type="ECO:0000259" key="10">
    <source>
        <dbReference type="PROSITE" id="PS50928"/>
    </source>
</evidence>
<gene>
    <name evidence="11" type="ORF">IC006_1612</name>
    <name evidence="12" type="ORF">IC007_1589</name>
</gene>
<feature type="transmembrane region" description="Helical" evidence="9">
    <location>
        <begin position="240"/>
        <end position="261"/>
    </location>
</feature>
<feature type="transmembrane region" description="Helical" evidence="9">
    <location>
        <begin position="338"/>
        <end position="359"/>
    </location>
</feature>
<dbReference type="PANTHER" id="PTHR32243">
    <property type="entry name" value="MALTOSE TRANSPORT SYSTEM PERMEASE-RELATED"/>
    <property type="match status" value="1"/>
</dbReference>
<sequence length="552" mass="61962">MNTLRYSIPYIIYIAIFAIFPFVFTFIFAGLHFSLKSIGIIPITEIVKNTFIFSVFTAVFATVVGYFLAIVADMLTRRWARLFSLFVILPFTIPFTASALIWSISLYGGGYGWFTYLLHIAYDPLYFPSTAIYGVTLVSIWTSIPFAFLIIFSAFKSIPQEVVESSQVDGLKLSEYYFSVANPLIGKAFWTAFILNFVLSLGNFDLPYVMTGGGPGYASTTLPLIVYEEFFILDNVPAGAFFAAILSIIATIPSIGLLYAIKEKRSPMPSLRIRLNDEMFKIILGAFSAVVLFFLDMPIYWMIIVSIRSPIEDFISPPDFFPTKIDMSFLVDAARDSIPYMISSIVVSLAVALITIFISSAASFEITKSKRLSFLLPLSIYFYSLPSASYIIPVYLMISFLGLLNTWWGLILASPVFTATYSVWLMYNFFSVMPKSYEEAADVFGIKNKFFRIILPLSRPVLISSFLLSFIFSWHLLFYPLVLTYTPYCMNFPPQGSETVTIFALNAIGDLTINWGELASSALISSIPVLIVAWYAIDRVIKGAYKGGLKFV</sequence>
<evidence type="ECO:0000256" key="8">
    <source>
        <dbReference type="ARBA" id="ARBA00023136"/>
    </source>
</evidence>
<evidence type="ECO:0000256" key="9">
    <source>
        <dbReference type="RuleBase" id="RU363032"/>
    </source>
</evidence>
<evidence type="ECO:0000313" key="11">
    <source>
        <dbReference type="EMBL" id="BBG24302.1"/>
    </source>
</evidence>
<dbReference type="InterPro" id="IPR035906">
    <property type="entry name" value="MetI-like_sf"/>
</dbReference>
<keyword evidence="8 9" id="KW-0472">Membrane</keyword>
<dbReference type="SUPFAM" id="SSF161098">
    <property type="entry name" value="MetI-like"/>
    <property type="match status" value="2"/>
</dbReference>
<proteinExistence type="inferred from homology"/>
<evidence type="ECO:0000256" key="1">
    <source>
        <dbReference type="ARBA" id="ARBA00004651"/>
    </source>
</evidence>
<evidence type="ECO:0000256" key="5">
    <source>
        <dbReference type="ARBA" id="ARBA00022597"/>
    </source>
</evidence>
<evidence type="ECO:0000313" key="13">
    <source>
        <dbReference type="Proteomes" id="UP000322983"/>
    </source>
</evidence>
<evidence type="ECO:0000256" key="6">
    <source>
        <dbReference type="ARBA" id="ARBA00022692"/>
    </source>
</evidence>
<keyword evidence="4" id="KW-1003">Cell membrane</keyword>
<dbReference type="CDD" id="cd06261">
    <property type="entry name" value="TM_PBP2"/>
    <property type="match status" value="2"/>
</dbReference>
<comment type="similarity">
    <text evidence="2">Belongs to the binding-protein-dependent transport system permease family. MalFG subfamily.</text>
</comment>
<comment type="subcellular location">
    <subcellularLocation>
        <location evidence="1 9">Cell membrane</location>
        <topology evidence="1 9">Multi-pass membrane protein</topology>
    </subcellularLocation>
</comment>
<dbReference type="STRING" id="1294262.GCA_001316085_00418"/>
<dbReference type="Proteomes" id="UP000322983">
    <property type="component" value="Chromosome"/>
</dbReference>
<feature type="transmembrane region" description="Helical" evidence="9">
    <location>
        <begin position="176"/>
        <end position="199"/>
    </location>
</feature>
<feature type="transmembrane region" description="Helical" evidence="9">
    <location>
        <begin position="51"/>
        <end position="71"/>
    </location>
</feature>
<evidence type="ECO:0000256" key="2">
    <source>
        <dbReference type="ARBA" id="ARBA00009047"/>
    </source>
</evidence>
<dbReference type="PROSITE" id="PS50928">
    <property type="entry name" value="ABC_TM1"/>
    <property type="match status" value="2"/>
</dbReference>
<dbReference type="GO" id="GO:0055085">
    <property type="term" value="P:transmembrane transport"/>
    <property type="evidence" value="ECO:0007669"/>
    <property type="project" value="InterPro"/>
</dbReference>
<protein>
    <submittedName>
        <fullName evidence="11">Trehalose/maltose transport system permease protein MalG</fullName>
    </submittedName>
</protein>
<organism evidence="11 13">
    <name type="scientific">Sulfuracidifex tepidarius</name>
    <dbReference type="NCBI Taxonomy" id="1294262"/>
    <lineage>
        <taxon>Archaea</taxon>
        <taxon>Thermoproteota</taxon>
        <taxon>Thermoprotei</taxon>
        <taxon>Sulfolobales</taxon>
        <taxon>Sulfolobaceae</taxon>
        <taxon>Sulfuracidifex</taxon>
    </lineage>
</organism>
<dbReference type="AlphaFoldDB" id="A0A510DVQ7"/>
<feature type="transmembrane region" description="Helical" evidence="9">
    <location>
        <begin position="461"/>
        <end position="482"/>
    </location>
</feature>
<keyword evidence="7 9" id="KW-1133">Transmembrane helix</keyword>
<feature type="transmembrane region" description="Helical" evidence="9">
    <location>
        <begin position="518"/>
        <end position="537"/>
    </location>
</feature>
<evidence type="ECO:0000313" key="12">
    <source>
        <dbReference type="EMBL" id="BBG27059.1"/>
    </source>
</evidence>
<dbReference type="InterPro" id="IPR000515">
    <property type="entry name" value="MetI-like"/>
</dbReference>
<evidence type="ECO:0000256" key="3">
    <source>
        <dbReference type="ARBA" id="ARBA00022448"/>
    </source>
</evidence>
<dbReference type="EMBL" id="AP018930">
    <property type="protein sequence ID" value="BBG27059.1"/>
    <property type="molecule type" value="Genomic_DNA"/>
</dbReference>
<accession>A0A510DVQ7</accession>
<dbReference type="EMBL" id="AP018929">
    <property type="protein sequence ID" value="BBG24302.1"/>
    <property type="molecule type" value="Genomic_DNA"/>
</dbReference>
<keyword evidence="5" id="KW-0762">Sugar transport</keyword>
<feature type="transmembrane region" description="Helical" evidence="9">
    <location>
        <begin position="125"/>
        <end position="155"/>
    </location>
</feature>
<feature type="transmembrane region" description="Helical" evidence="9">
    <location>
        <begin position="83"/>
        <end position="105"/>
    </location>
</feature>
<feature type="transmembrane region" description="Helical" evidence="9">
    <location>
        <begin position="12"/>
        <end position="31"/>
    </location>
</feature>
<dbReference type="PANTHER" id="PTHR32243:SF50">
    <property type="entry name" value="MALTOSE_MALTODEXTRIN TRANSPORT SYSTEM PERMEASE PROTEIN MALG"/>
    <property type="match status" value="1"/>
</dbReference>
<dbReference type="Pfam" id="PF00528">
    <property type="entry name" value="BPD_transp_1"/>
    <property type="match status" value="2"/>
</dbReference>
<reference evidence="11 13" key="2">
    <citation type="journal article" date="2020" name="Int. J. Syst. Evol. Microbiol.">
        <title>Sulfuracidifex tepidarius gen. nov., sp. nov. and transfer of Sulfolobus metallicus Huber and Stetter 1992 to the genus Sulfuracidifex as Sulfuracidifex metallicus comb. nov.</title>
        <authorList>
            <person name="Itoh T."/>
            <person name="Miura T."/>
            <person name="Sakai H.D."/>
            <person name="Kato S."/>
            <person name="Ohkuma M."/>
            <person name="Takashina T."/>
        </authorList>
    </citation>
    <scope>NUCLEOTIDE SEQUENCE [LARGE SCALE GENOMIC DNA]</scope>
    <source>
        <strain evidence="11 13">IC-006</strain>
        <strain evidence="12">IC-007</strain>
    </source>
</reference>
<keyword evidence="13" id="KW-1185">Reference proteome</keyword>
<evidence type="ECO:0000256" key="4">
    <source>
        <dbReference type="ARBA" id="ARBA00022475"/>
    </source>
</evidence>
<feature type="domain" description="ABC transmembrane type-1" evidence="10">
    <location>
        <begin position="47"/>
        <end position="259"/>
    </location>
</feature>
<evidence type="ECO:0000256" key="7">
    <source>
        <dbReference type="ARBA" id="ARBA00022989"/>
    </source>
</evidence>
<keyword evidence="6 9" id="KW-0812">Transmembrane</keyword>
<feature type="domain" description="ABC transmembrane type-1" evidence="10">
    <location>
        <begin position="341"/>
        <end position="536"/>
    </location>
</feature>
<evidence type="ECO:0000313" key="14">
    <source>
        <dbReference type="Proteomes" id="UP000325030"/>
    </source>
</evidence>
<feature type="transmembrane region" description="Helical" evidence="9">
    <location>
        <begin position="380"/>
        <end position="401"/>
    </location>
</feature>
<keyword evidence="3 9" id="KW-0813">Transport</keyword>